<dbReference type="InterPro" id="IPR001841">
    <property type="entry name" value="Znf_RING"/>
</dbReference>
<evidence type="ECO:0000256" key="5">
    <source>
        <dbReference type="ARBA" id="ARBA00022771"/>
    </source>
</evidence>
<proteinExistence type="predicted"/>
<keyword evidence="3" id="KW-0808">Transferase</keyword>
<evidence type="ECO:0000256" key="7">
    <source>
        <dbReference type="ARBA" id="ARBA00022833"/>
    </source>
</evidence>
<evidence type="ECO:0000256" key="2">
    <source>
        <dbReference type="ARBA" id="ARBA00004906"/>
    </source>
</evidence>
<evidence type="ECO:0000313" key="16">
    <source>
        <dbReference type="RefSeq" id="XP_033171359.1"/>
    </source>
</evidence>
<feature type="domain" description="PHD-type" evidence="10">
    <location>
        <begin position="2"/>
        <end position="117"/>
    </location>
</feature>
<name>A0A6P8KQP0_DROMA</name>
<evidence type="ECO:0000313" key="12">
    <source>
        <dbReference type="RefSeq" id="XP_033171355.1"/>
    </source>
</evidence>
<dbReference type="RefSeq" id="XP_033171359.1">
    <property type="nucleotide sequence ID" value="XM_033315468.1"/>
</dbReference>
<keyword evidence="7" id="KW-0862">Zinc</keyword>
<evidence type="ECO:0000256" key="3">
    <source>
        <dbReference type="ARBA" id="ARBA00022679"/>
    </source>
</evidence>
<feature type="domain" description="RING-type" evidence="9">
    <location>
        <begin position="132"/>
        <end position="184"/>
    </location>
</feature>
<accession>A0A6P8KQP0</accession>
<evidence type="ECO:0000256" key="4">
    <source>
        <dbReference type="ARBA" id="ARBA00022723"/>
    </source>
</evidence>
<dbReference type="GeneID" id="117148194"/>
<dbReference type="RefSeq" id="XP_033171358.1">
    <property type="nucleotide sequence ID" value="XM_033315467.1"/>
</dbReference>
<evidence type="ECO:0000256" key="6">
    <source>
        <dbReference type="ARBA" id="ARBA00022786"/>
    </source>
</evidence>
<dbReference type="InterPro" id="IPR034732">
    <property type="entry name" value="EPHD"/>
</dbReference>
<dbReference type="SUPFAM" id="SSF57903">
    <property type="entry name" value="FYVE/PHD zinc finger"/>
    <property type="match status" value="1"/>
</dbReference>
<dbReference type="PANTHER" id="PTHR12420">
    <property type="entry name" value="PHD FINGER PROTEIN"/>
    <property type="match status" value="1"/>
</dbReference>
<dbReference type="CDD" id="cd15669">
    <property type="entry name" value="ePHD_PHF7_G2E3_like"/>
    <property type="match status" value="1"/>
</dbReference>
<evidence type="ECO:0000313" key="13">
    <source>
        <dbReference type="RefSeq" id="XP_033171356.1"/>
    </source>
</evidence>
<dbReference type="InterPro" id="IPR042013">
    <property type="entry name" value="PHF7/G2E3_ePHD"/>
</dbReference>
<keyword evidence="4" id="KW-0479">Metal-binding</keyword>
<keyword evidence="11" id="KW-1185">Reference proteome</keyword>
<protein>
    <submittedName>
        <fullName evidence="12 13">PHD finger protein 7</fullName>
    </submittedName>
</protein>
<dbReference type="InterPro" id="IPR051188">
    <property type="entry name" value="PHD-type_Zinc_Finger"/>
</dbReference>
<sequence length="304" mass="34385">MVLTCVLCRSSEQDELIFGTVHVDGKMMVHRNCLYLSSNLIQRGDSNLDIMNFRKQDIEAEAERCRSLKCCYCRRLGANIVCCKSGCRRTFHTKCGADNLAQNQFCHTYKSFCHQHVPVLRHRPAYKKDEKCLICLDDLIAKGERFSVVSCLFAPCCRNGWFHRRCLQGYANSSGYFFKCPLCNNIEMFRRVVYMGIAVLNQDPSWETEPGAFAEQFRRDLICTATFCNVVSGHNDIPAMLLYCTSCGANPSHLICTLMDYDTYVCEVCSAVTPEAVPVPEVDADSMDENSFLHPVWPIGPAIA</sequence>
<dbReference type="PROSITE" id="PS50089">
    <property type="entry name" value="ZF_RING_2"/>
    <property type="match status" value="1"/>
</dbReference>
<dbReference type="RefSeq" id="XP_033171355.1">
    <property type="nucleotide sequence ID" value="XM_033315464.1"/>
</dbReference>
<dbReference type="RefSeq" id="XP_033171357.1">
    <property type="nucleotide sequence ID" value="XM_033315466.1"/>
</dbReference>
<dbReference type="Pfam" id="PF13771">
    <property type="entry name" value="zf-HC5HC2H"/>
    <property type="match status" value="1"/>
</dbReference>
<dbReference type="AlphaFoldDB" id="A0A6P8KQP0"/>
<comment type="pathway">
    <text evidence="2">Protein modification; protein ubiquitination.</text>
</comment>
<dbReference type="GO" id="GO:0005634">
    <property type="term" value="C:nucleus"/>
    <property type="evidence" value="ECO:0007669"/>
    <property type="project" value="TreeGrafter"/>
</dbReference>
<evidence type="ECO:0000259" key="10">
    <source>
        <dbReference type="PROSITE" id="PS51805"/>
    </source>
</evidence>
<dbReference type="PROSITE" id="PS51805">
    <property type="entry name" value="EPHD"/>
    <property type="match status" value="1"/>
</dbReference>
<evidence type="ECO:0000256" key="8">
    <source>
        <dbReference type="PROSITE-ProRule" id="PRU00175"/>
    </source>
</evidence>
<dbReference type="InterPro" id="IPR013083">
    <property type="entry name" value="Znf_RING/FYVE/PHD"/>
</dbReference>
<dbReference type="Proteomes" id="UP000515162">
    <property type="component" value="Chromosome X"/>
</dbReference>
<evidence type="ECO:0000313" key="15">
    <source>
        <dbReference type="RefSeq" id="XP_033171358.1"/>
    </source>
</evidence>
<evidence type="ECO:0000259" key="9">
    <source>
        <dbReference type="PROSITE" id="PS50089"/>
    </source>
</evidence>
<dbReference type="InterPro" id="IPR011011">
    <property type="entry name" value="Znf_FYVE_PHD"/>
</dbReference>
<dbReference type="PANTHER" id="PTHR12420:SF42">
    <property type="entry name" value="G2_M PHASE-SPECIFIC E3 UBIQUITIN-PROTEIN LIGASE"/>
    <property type="match status" value="1"/>
</dbReference>
<dbReference type="Gene3D" id="3.30.40.10">
    <property type="entry name" value="Zinc/RING finger domain, C3HC4 (zinc finger)"/>
    <property type="match status" value="3"/>
</dbReference>
<keyword evidence="5 8" id="KW-0863">Zinc-finger</keyword>
<evidence type="ECO:0000256" key="1">
    <source>
        <dbReference type="ARBA" id="ARBA00004123"/>
    </source>
</evidence>
<organism evidence="11 15">
    <name type="scientific">Drosophila mauritiana</name>
    <name type="common">Fruit fly</name>
    <dbReference type="NCBI Taxonomy" id="7226"/>
    <lineage>
        <taxon>Eukaryota</taxon>
        <taxon>Metazoa</taxon>
        <taxon>Ecdysozoa</taxon>
        <taxon>Arthropoda</taxon>
        <taxon>Hexapoda</taxon>
        <taxon>Insecta</taxon>
        <taxon>Pterygota</taxon>
        <taxon>Neoptera</taxon>
        <taxon>Endopterygota</taxon>
        <taxon>Diptera</taxon>
        <taxon>Brachycera</taxon>
        <taxon>Muscomorpha</taxon>
        <taxon>Ephydroidea</taxon>
        <taxon>Drosophilidae</taxon>
        <taxon>Drosophila</taxon>
        <taxon>Sophophora</taxon>
    </lineage>
</organism>
<reference evidence="12 13" key="1">
    <citation type="submission" date="2025-04" db="UniProtKB">
        <authorList>
            <consortium name="RefSeq"/>
        </authorList>
    </citation>
    <scope>IDENTIFICATION</scope>
    <source>
        <strain evidence="12 13">Mau12</strain>
        <tissue evidence="12 13">Whole Body</tissue>
    </source>
</reference>
<dbReference type="RefSeq" id="XP_033171356.1">
    <property type="nucleotide sequence ID" value="XM_033315465.1"/>
</dbReference>
<gene>
    <name evidence="12 13 14 15 16" type="primary">LOC117148194</name>
</gene>
<comment type="subcellular location">
    <subcellularLocation>
        <location evidence="1">Nucleus</location>
    </subcellularLocation>
</comment>
<evidence type="ECO:0000313" key="11">
    <source>
        <dbReference type="Proteomes" id="UP000515162"/>
    </source>
</evidence>
<evidence type="ECO:0000313" key="14">
    <source>
        <dbReference type="RefSeq" id="XP_033171357.1"/>
    </source>
</evidence>
<dbReference type="CTD" id="51533"/>
<dbReference type="GO" id="GO:0008270">
    <property type="term" value="F:zinc ion binding"/>
    <property type="evidence" value="ECO:0007669"/>
    <property type="project" value="UniProtKB-KW"/>
</dbReference>
<keyword evidence="6" id="KW-0833">Ubl conjugation pathway</keyword>